<organism evidence="2 3">
    <name type="scientific">Acorus calamus</name>
    <name type="common">Sweet flag</name>
    <dbReference type="NCBI Taxonomy" id="4465"/>
    <lineage>
        <taxon>Eukaryota</taxon>
        <taxon>Viridiplantae</taxon>
        <taxon>Streptophyta</taxon>
        <taxon>Embryophyta</taxon>
        <taxon>Tracheophyta</taxon>
        <taxon>Spermatophyta</taxon>
        <taxon>Magnoliopsida</taxon>
        <taxon>Liliopsida</taxon>
        <taxon>Acoraceae</taxon>
        <taxon>Acorus</taxon>
    </lineage>
</organism>
<dbReference type="Proteomes" id="UP001180020">
    <property type="component" value="Unassembled WGS sequence"/>
</dbReference>
<reference evidence="2" key="1">
    <citation type="journal article" date="2023" name="Nat. Commun.">
        <title>Diploid and tetraploid genomes of Acorus and the evolution of monocots.</title>
        <authorList>
            <person name="Ma L."/>
            <person name="Liu K.W."/>
            <person name="Li Z."/>
            <person name="Hsiao Y.Y."/>
            <person name="Qi Y."/>
            <person name="Fu T."/>
            <person name="Tang G.D."/>
            <person name="Zhang D."/>
            <person name="Sun W.H."/>
            <person name="Liu D.K."/>
            <person name="Li Y."/>
            <person name="Chen G.Z."/>
            <person name="Liu X.D."/>
            <person name="Liao X.Y."/>
            <person name="Jiang Y.T."/>
            <person name="Yu X."/>
            <person name="Hao Y."/>
            <person name="Huang J."/>
            <person name="Zhao X.W."/>
            <person name="Ke S."/>
            <person name="Chen Y.Y."/>
            <person name="Wu W.L."/>
            <person name="Hsu J.L."/>
            <person name="Lin Y.F."/>
            <person name="Huang M.D."/>
            <person name="Li C.Y."/>
            <person name="Huang L."/>
            <person name="Wang Z.W."/>
            <person name="Zhao X."/>
            <person name="Zhong W.Y."/>
            <person name="Peng D.H."/>
            <person name="Ahmad S."/>
            <person name="Lan S."/>
            <person name="Zhang J.S."/>
            <person name="Tsai W.C."/>
            <person name="Van de Peer Y."/>
            <person name="Liu Z.J."/>
        </authorList>
    </citation>
    <scope>NUCLEOTIDE SEQUENCE</scope>
    <source>
        <strain evidence="2">CP</strain>
    </source>
</reference>
<protein>
    <submittedName>
        <fullName evidence="2">Uncharacterized protein</fullName>
    </submittedName>
</protein>
<comment type="caution">
    <text evidence="2">The sequence shown here is derived from an EMBL/GenBank/DDBJ whole genome shotgun (WGS) entry which is preliminary data.</text>
</comment>
<sequence length="127" mass="14385">MSNAALRMAGEGDLNKRSFNIAMSRRTRKSTVSTTSSTDQSIDEDLNFHKSLEELLSEGKQEEHKPKEANQDQQEKVEEEKQLQLVVKHGEGVKFGGLMSRYVKVLKNNLIKARRGSRKNGIRNSLI</sequence>
<reference evidence="2" key="2">
    <citation type="submission" date="2023-06" db="EMBL/GenBank/DDBJ databases">
        <authorList>
            <person name="Ma L."/>
            <person name="Liu K.-W."/>
            <person name="Li Z."/>
            <person name="Hsiao Y.-Y."/>
            <person name="Qi Y."/>
            <person name="Fu T."/>
            <person name="Tang G."/>
            <person name="Zhang D."/>
            <person name="Sun W.-H."/>
            <person name="Liu D.-K."/>
            <person name="Li Y."/>
            <person name="Chen G.-Z."/>
            <person name="Liu X.-D."/>
            <person name="Liao X.-Y."/>
            <person name="Jiang Y.-T."/>
            <person name="Yu X."/>
            <person name="Hao Y."/>
            <person name="Huang J."/>
            <person name="Zhao X.-W."/>
            <person name="Ke S."/>
            <person name="Chen Y.-Y."/>
            <person name="Wu W.-L."/>
            <person name="Hsu J.-L."/>
            <person name="Lin Y.-F."/>
            <person name="Huang M.-D."/>
            <person name="Li C.-Y."/>
            <person name="Huang L."/>
            <person name="Wang Z.-W."/>
            <person name="Zhao X."/>
            <person name="Zhong W.-Y."/>
            <person name="Peng D.-H."/>
            <person name="Ahmad S."/>
            <person name="Lan S."/>
            <person name="Zhang J.-S."/>
            <person name="Tsai W.-C."/>
            <person name="Van De Peer Y."/>
            <person name="Liu Z.-J."/>
        </authorList>
    </citation>
    <scope>NUCLEOTIDE SEQUENCE</scope>
    <source>
        <strain evidence="2">CP</strain>
        <tissue evidence="2">Leaves</tissue>
    </source>
</reference>
<evidence type="ECO:0000313" key="2">
    <source>
        <dbReference type="EMBL" id="KAK1288694.1"/>
    </source>
</evidence>
<gene>
    <name evidence="2" type="ORF">QJS10_CPB19g00850</name>
</gene>
<feature type="compositionally biased region" description="Basic and acidic residues" evidence="1">
    <location>
        <begin position="46"/>
        <end position="80"/>
    </location>
</feature>
<proteinExistence type="predicted"/>
<accession>A0AAV9CK29</accession>
<evidence type="ECO:0000313" key="3">
    <source>
        <dbReference type="Proteomes" id="UP001180020"/>
    </source>
</evidence>
<evidence type="ECO:0000256" key="1">
    <source>
        <dbReference type="SAM" id="MobiDB-lite"/>
    </source>
</evidence>
<dbReference type="EMBL" id="JAUJYO010000019">
    <property type="protein sequence ID" value="KAK1288694.1"/>
    <property type="molecule type" value="Genomic_DNA"/>
</dbReference>
<dbReference type="AlphaFoldDB" id="A0AAV9CK29"/>
<keyword evidence="3" id="KW-1185">Reference proteome</keyword>
<name>A0AAV9CK29_ACOCL</name>
<feature type="region of interest" description="Disordered" evidence="1">
    <location>
        <begin position="1"/>
        <end position="80"/>
    </location>
</feature>